<dbReference type="GO" id="GO:0005789">
    <property type="term" value="C:endoplasmic reticulum membrane"/>
    <property type="evidence" value="ECO:0007669"/>
    <property type="project" value="UniProtKB-SubCell"/>
</dbReference>
<comment type="catalytic activity">
    <reaction evidence="10 11">
        <text>L-cysteinyl-[protein] + hexadecanoyl-CoA = S-hexadecanoyl-L-cysteinyl-[protein] + CoA</text>
        <dbReference type="Rhea" id="RHEA:36683"/>
        <dbReference type="Rhea" id="RHEA-COMP:10131"/>
        <dbReference type="Rhea" id="RHEA-COMP:11032"/>
        <dbReference type="ChEBI" id="CHEBI:29950"/>
        <dbReference type="ChEBI" id="CHEBI:57287"/>
        <dbReference type="ChEBI" id="CHEBI:57379"/>
        <dbReference type="ChEBI" id="CHEBI:74151"/>
        <dbReference type="EC" id="2.3.1.225"/>
    </reaction>
</comment>
<sequence length="397" mass="44049">MVGELATETERAGGVPASASTLDTRDSKERGVLSEYTGTGAGRTAVVAWLVSVPKHRTEEGREGREVPSRNYEAWRASNYMYMCGGRLRTALYCPQVVRRLRVPVLPLTVGLAVVPVVLCLVFEAAWFWHEVSPAVVVLFAYCAVQMLASVLKAALLDPGALPKNVHVTDGVEKDGLPPEYHSWIEMPGPQVLRPVVPPALAAPAGAPPPPPQRNTVYMKYCDSCYIWRPVRASHCSKCGVCVANMDHHCPWLGNCVGQRNYWYFFNFLAFAVATSVYLLAMSYYKVAHAGLHASRWSLFLGVYASCCLPYALLLLVFHVCLGLTGITTREYFGAERHEGNTQIQDVCLDPFNSGSSLFNLRRQWFHGRGRANVEIRGRYAPNDLRYKELHVGTLLV</sequence>
<dbReference type="OrthoDB" id="9909019at2759"/>
<dbReference type="EMBL" id="KV454003">
    <property type="protein sequence ID" value="ODQ46935.1"/>
    <property type="molecule type" value="Genomic_DNA"/>
</dbReference>
<dbReference type="PANTHER" id="PTHR22883:SF43">
    <property type="entry name" value="PALMITOYLTRANSFERASE APP"/>
    <property type="match status" value="1"/>
</dbReference>
<dbReference type="GeneID" id="30176828"/>
<dbReference type="PANTHER" id="PTHR22883">
    <property type="entry name" value="ZINC FINGER DHHC DOMAIN CONTAINING PROTEIN"/>
    <property type="match status" value="1"/>
</dbReference>
<evidence type="ECO:0000256" key="9">
    <source>
        <dbReference type="ARBA" id="ARBA00023463"/>
    </source>
</evidence>
<evidence type="ECO:0000256" key="11">
    <source>
        <dbReference type="RuleBase" id="RU079119"/>
    </source>
</evidence>
<dbReference type="GO" id="GO:0005794">
    <property type="term" value="C:Golgi apparatus"/>
    <property type="evidence" value="ECO:0007669"/>
    <property type="project" value="TreeGrafter"/>
</dbReference>
<keyword evidence="6" id="KW-0564">Palmitate</keyword>
<evidence type="ECO:0000259" key="13">
    <source>
        <dbReference type="Pfam" id="PF01529"/>
    </source>
</evidence>
<dbReference type="AlphaFoldDB" id="A0A1E3NLB5"/>
<comment type="similarity">
    <text evidence="9">Belongs to the DHHC palmitoyltransferase family. ERF2/ZDHHC9 subfamily.</text>
</comment>
<evidence type="ECO:0000256" key="10">
    <source>
        <dbReference type="ARBA" id="ARBA00048048"/>
    </source>
</evidence>
<keyword evidence="3 11" id="KW-0812">Transmembrane</keyword>
<keyword evidence="7" id="KW-0449">Lipoprotein</keyword>
<dbReference type="Pfam" id="PF01529">
    <property type="entry name" value="DHHC"/>
    <property type="match status" value="1"/>
</dbReference>
<comment type="domain">
    <text evidence="11">The DHHC domain is required for palmitoyltransferase activity.</text>
</comment>
<name>A0A1E3NLB5_9ASCO</name>
<evidence type="ECO:0000256" key="5">
    <source>
        <dbReference type="ARBA" id="ARBA00023136"/>
    </source>
</evidence>
<feature type="transmembrane region" description="Helical" evidence="11">
    <location>
        <begin position="297"/>
        <end position="322"/>
    </location>
</feature>
<dbReference type="InterPro" id="IPR039859">
    <property type="entry name" value="PFA4/ZDH16/20/ERF2-like"/>
</dbReference>
<evidence type="ECO:0000256" key="7">
    <source>
        <dbReference type="ARBA" id="ARBA00023288"/>
    </source>
</evidence>
<keyword evidence="4 11" id="KW-1133">Transmembrane helix</keyword>
<reference evidence="14 15" key="1">
    <citation type="journal article" date="2016" name="Proc. Natl. Acad. Sci. U.S.A.">
        <title>Comparative genomics of biotechnologically important yeasts.</title>
        <authorList>
            <person name="Riley R."/>
            <person name="Haridas S."/>
            <person name="Wolfe K.H."/>
            <person name="Lopes M.R."/>
            <person name="Hittinger C.T."/>
            <person name="Goeker M."/>
            <person name="Salamov A.A."/>
            <person name="Wisecaver J.H."/>
            <person name="Long T.M."/>
            <person name="Calvey C.H."/>
            <person name="Aerts A.L."/>
            <person name="Barry K.W."/>
            <person name="Choi C."/>
            <person name="Clum A."/>
            <person name="Coughlan A.Y."/>
            <person name="Deshpande S."/>
            <person name="Douglass A.P."/>
            <person name="Hanson S.J."/>
            <person name="Klenk H.-P."/>
            <person name="LaButti K.M."/>
            <person name="Lapidus A."/>
            <person name="Lindquist E.A."/>
            <person name="Lipzen A.M."/>
            <person name="Meier-Kolthoff J.P."/>
            <person name="Ohm R.A."/>
            <person name="Otillar R.P."/>
            <person name="Pangilinan J.L."/>
            <person name="Peng Y."/>
            <person name="Rokas A."/>
            <person name="Rosa C.A."/>
            <person name="Scheuner C."/>
            <person name="Sibirny A.A."/>
            <person name="Slot J.C."/>
            <person name="Stielow J.B."/>
            <person name="Sun H."/>
            <person name="Kurtzman C.P."/>
            <person name="Blackwell M."/>
            <person name="Grigoriev I.V."/>
            <person name="Jeffries T.W."/>
        </authorList>
    </citation>
    <scope>NUCLEOTIDE SEQUENCE [LARGE SCALE GENOMIC DNA]</scope>
    <source>
        <strain evidence="14 15">NRRL Y-2026</strain>
    </source>
</reference>
<organism evidence="14 15">
    <name type="scientific">Pichia membranifaciens NRRL Y-2026</name>
    <dbReference type="NCBI Taxonomy" id="763406"/>
    <lineage>
        <taxon>Eukaryota</taxon>
        <taxon>Fungi</taxon>
        <taxon>Dikarya</taxon>
        <taxon>Ascomycota</taxon>
        <taxon>Saccharomycotina</taxon>
        <taxon>Pichiomycetes</taxon>
        <taxon>Pichiales</taxon>
        <taxon>Pichiaceae</taxon>
        <taxon>Pichia</taxon>
    </lineage>
</organism>
<feature type="region of interest" description="Disordered" evidence="12">
    <location>
        <begin position="1"/>
        <end position="26"/>
    </location>
</feature>
<evidence type="ECO:0000313" key="14">
    <source>
        <dbReference type="EMBL" id="ODQ46935.1"/>
    </source>
</evidence>
<feature type="transmembrane region" description="Helical" evidence="11">
    <location>
        <begin position="135"/>
        <end position="156"/>
    </location>
</feature>
<dbReference type="GO" id="GO:0019706">
    <property type="term" value="F:protein-cysteine S-palmitoyltransferase activity"/>
    <property type="evidence" value="ECO:0007669"/>
    <property type="project" value="UniProtKB-EC"/>
</dbReference>
<evidence type="ECO:0000256" key="3">
    <source>
        <dbReference type="ARBA" id="ARBA00022692"/>
    </source>
</evidence>
<comment type="subcellular location">
    <subcellularLocation>
        <location evidence="1">Endoplasmic reticulum membrane</location>
        <topology evidence="1">Multi-pass membrane protein</topology>
    </subcellularLocation>
</comment>
<keyword evidence="5 11" id="KW-0472">Membrane</keyword>
<proteinExistence type="inferred from homology"/>
<evidence type="ECO:0000256" key="12">
    <source>
        <dbReference type="SAM" id="MobiDB-lite"/>
    </source>
</evidence>
<protein>
    <recommendedName>
        <fullName evidence="11">Palmitoyltransferase</fullName>
        <ecNumber evidence="11">2.3.1.225</ecNumber>
    </recommendedName>
</protein>
<dbReference type="InterPro" id="IPR001594">
    <property type="entry name" value="Palmitoyltrfase_DHHC"/>
</dbReference>
<feature type="transmembrane region" description="Helical" evidence="11">
    <location>
        <begin position="105"/>
        <end position="129"/>
    </location>
</feature>
<evidence type="ECO:0000256" key="2">
    <source>
        <dbReference type="ARBA" id="ARBA00022679"/>
    </source>
</evidence>
<evidence type="ECO:0000256" key="4">
    <source>
        <dbReference type="ARBA" id="ARBA00022989"/>
    </source>
</evidence>
<dbReference type="Proteomes" id="UP000094455">
    <property type="component" value="Unassembled WGS sequence"/>
</dbReference>
<feature type="domain" description="Palmitoyltransferase DHHC" evidence="13">
    <location>
        <begin position="219"/>
        <end position="333"/>
    </location>
</feature>
<keyword evidence="8 11" id="KW-0012">Acyltransferase</keyword>
<dbReference type="STRING" id="763406.A0A1E3NLB5"/>
<evidence type="ECO:0000256" key="1">
    <source>
        <dbReference type="ARBA" id="ARBA00004477"/>
    </source>
</evidence>
<evidence type="ECO:0000256" key="6">
    <source>
        <dbReference type="ARBA" id="ARBA00023139"/>
    </source>
</evidence>
<feature type="transmembrane region" description="Helical" evidence="11">
    <location>
        <begin position="262"/>
        <end position="285"/>
    </location>
</feature>
<keyword evidence="2 11" id="KW-0808">Transferase</keyword>
<gene>
    <name evidence="14" type="ORF">PICMEDRAFT_139330</name>
</gene>
<keyword evidence="15" id="KW-1185">Reference proteome</keyword>
<dbReference type="EC" id="2.3.1.225" evidence="11"/>
<dbReference type="RefSeq" id="XP_019018048.1">
    <property type="nucleotide sequence ID" value="XM_019160141.1"/>
</dbReference>
<evidence type="ECO:0000256" key="8">
    <source>
        <dbReference type="ARBA" id="ARBA00023315"/>
    </source>
</evidence>
<accession>A0A1E3NLB5</accession>
<dbReference type="PROSITE" id="PS50216">
    <property type="entry name" value="DHHC"/>
    <property type="match status" value="1"/>
</dbReference>
<evidence type="ECO:0000313" key="15">
    <source>
        <dbReference type="Proteomes" id="UP000094455"/>
    </source>
</evidence>
<dbReference type="GO" id="GO:0006612">
    <property type="term" value="P:protein targeting to membrane"/>
    <property type="evidence" value="ECO:0007669"/>
    <property type="project" value="TreeGrafter"/>
</dbReference>